<evidence type="ECO:0000256" key="5">
    <source>
        <dbReference type="ARBA" id="ARBA00022857"/>
    </source>
</evidence>
<feature type="binding site" evidence="10">
    <location>
        <begin position="230"/>
        <end position="231"/>
    </location>
    <ligand>
        <name>NADP(+)</name>
        <dbReference type="ChEBI" id="CHEBI:58349"/>
    </ligand>
</feature>
<dbReference type="InterPro" id="IPR023753">
    <property type="entry name" value="FAD/NAD-binding_dom"/>
</dbReference>
<keyword evidence="3 8" id="KW-0285">Flavoprotein</keyword>
<evidence type="ECO:0000256" key="9">
    <source>
        <dbReference type="PIRSR" id="PIRSR000362-1"/>
    </source>
</evidence>
<feature type="binding site" evidence="9">
    <location>
        <position position="55"/>
    </location>
    <ligand>
        <name>FAD</name>
        <dbReference type="ChEBI" id="CHEBI:57692"/>
    </ligand>
</feature>
<dbReference type="PRINTS" id="PR00419">
    <property type="entry name" value="ADXRDTASE"/>
</dbReference>
<dbReference type="GO" id="GO:0006879">
    <property type="term" value="P:intracellular iron ion homeostasis"/>
    <property type="evidence" value="ECO:0007669"/>
    <property type="project" value="EnsemblFungi"/>
</dbReference>
<evidence type="ECO:0000256" key="7">
    <source>
        <dbReference type="ARBA" id="ARBA00048933"/>
    </source>
</evidence>
<dbReference type="EMBL" id="KV453909">
    <property type="protein sequence ID" value="ODV81686.1"/>
    <property type="molecule type" value="Genomic_DNA"/>
</dbReference>
<feature type="binding site" evidence="10">
    <location>
        <begin position="186"/>
        <end position="189"/>
    </location>
    <ligand>
        <name>NADP(+)</name>
        <dbReference type="ChEBI" id="CHEBI:58349"/>
    </ligand>
</feature>
<evidence type="ECO:0000259" key="11">
    <source>
        <dbReference type="Pfam" id="PF07992"/>
    </source>
</evidence>
<keyword evidence="5 8" id="KW-0521">NADP</keyword>
<evidence type="ECO:0000256" key="10">
    <source>
        <dbReference type="PIRSR" id="PIRSR000362-2"/>
    </source>
</evidence>
<dbReference type="PANTHER" id="PTHR48467:SF1">
    <property type="entry name" value="GLUTAMATE SYNTHASE 1 [NADH], CHLOROPLASTIC-LIKE"/>
    <property type="match status" value="1"/>
</dbReference>
<dbReference type="GO" id="GO:0004324">
    <property type="term" value="F:ferredoxin-NADP+ reductase activity"/>
    <property type="evidence" value="ECO:0007669"/>
    <property type="project" value="EnsemblFungi"/>
</dbReference>
<keyword evidence="8" id="KW-0496">Mitochondrion</keyword>
<evidence type="ECO:0000256" key="2">
    <source>
        <dbReference type="ARBA" id="ARBA00008312"/>
    </source>
</evidence>
<feature type="binding site" evidence="9">
    <location>
        <position position="31"/>
    </location>
    <ligand>
        <name>FAD</name>
        <dbReference type="ChEBI" id="CHEBI:57692"/>
    </ligand>
</feature>
<dbReference type="GeneID" id="30983391"/>
<evidence type="ECO:0000256" key="8">
    <source>
        <dbReference type="PIRNR" id="PIRNR000362"/>
    </source>
</evidence>
<dbReference type="GO" id="GO:0006744">
    <property type="term" value="P:ubiquinone biosynthetic process"/>
    <property type="evidence" value="ECO:0007669"/>
    <property type="project" value="EnsemblFungi"/>
</dbReference>
<dbReference type="STRING" id="984487.A0A1E4SQA3"/>
<evidence type="ECO:0000256" key="1">
    <source>
        <dbReference type="ARBA" id="ARBA00001974"/>
    </source>
</evidence>
<sequence length="498" mass="55276">MLPSRVALRRLATSSASAQRFNVAIVGAGPAGFYTAHHLLTKSSPSTFFNIDFFERLPAPYGLSRYGVAPDHPEVKNCEDYLNNIMSKYGSNSRDDSHRVRFFGNVLVGHDVSLQELHQSYHSLVLAYGCTTADNHMEVPGAQLPGVISARQFVNWYNGHPDFYATDSTFVPPPLDQIESVSIIGNGNVAVDVARILLADPAHWAPTDISTEALQALKSSTVKNVNIVARRGVLESAFSNKEIRELFELPKNGSNVQFAPVDSGLLESIDKKSLGRVDKRKVSIIEKYSVPLESSDSKVWSLQYLKSPVEFTQSARNDQLLESITFAKNQLVHDELTNQTKVISTNETETIKTDLVILSIGYKGSPLDDFEEMGVLFDRNRLLNKEGRILSTTNENDPNAVYKKGWYTSGWIKNGPSGVIATTMMDSFDTADKILEDLSNGIHLEPTNDGIDGGKLKEAVNWNQWEKLDKYELEKGGELGKTRLKICNKQEMLEIAES</sequence>
<evidence type="ECO:0000313" key="13">
    <source>
        <dbReference type="Proteomes" id="UP000094285"/>
    </source>
</evidence>
<dbReference type="OrthoDB" id="333024at2759"/>
<dbReference type="Proteomes" id="UP000094285">
    <property type="component" value="Unassembled WGS sequence"/>
</dbReference>
<feature type="binding site" evidence="10">
    <location>
        <position position="242"/>
    </location>
    <ligand>
        <name>NADP(+)</name>
        <dbReference type="ChEBI" id="CHEBI:58349"/>
    </ligand>
</feature>
<feature type="domain" description="FAD/NAD(P)-binding" evidence="11">
    <location>
        <begin position="21"/>
        <end position="246"/>
    </location>
</feature>
<dbReference type="Gene3D" id="3.40.50.720">
    <property type="entry name" value="NAD(P)-binding Rossmann-like Domain"/>
    <property type="match status" value="1"/>
</dbReference>
<keyword evidence="4 8" id="KW-0274">FAD</keyword>
<protein>
    <recommendedName>
        <fullName evidence="8">NADPH:adrenodoxin oxidoreductase, mitochondrial</fullName>
        <ecNumber evidence="8">1.18.1.6</ecNumber>
    </recommendedName>
</protein>
<dbReference type="Gene3D" id="3.50.50.60">
    <property type="entry name" value="FAD/NAD(P)-binding domain"/>
    <property type="match status" value="1"/>
</dbReference>
<reference evidence="13" key="1">
    <citation type="submission" date="2016-05" db="EMBL/GenBank/DDBJ databases">
        <title>Comparative genomics of biotechnologically important yeasts.</title>
        <authorList>
            <consortium name="DOE Joint Genome Institute"/>
            <person name="Riley R."/>
            <person name="Haridas S."/>
            <person name="Wolfe K.H."/>
            <person name="Lopes M.R."/>
            <person name="Hittinger C.T."/>
            <person name="Goker M."/>
            <person name="Salamov A."/>
            <person name="Wisecaver J."/>
            <person name="Long T.M."/>
            <person name="Aerts A.L."/>
            <person name="Barry K."/>
            <person name="Choi C."/>
            <person name="Clum A."/>
            <person name="Coughlan A.Y."/>
            <person name="Deshpande S."/>
            <person name="Douglass A.P."/>
            <person name="Hanson S.J."/>
            <person name="Klenk H.-P."/>
            <person name="Labutti K."/>
            <person name="Lapidus A."/>
            <person name="Lindquist E."/>
            <person name="Lipzen A."/>
            <person name="Meier-Kolthoff J.P."/>
            <person name="Ohm R.A."/>
            <person name="Otillar R.P."/>
            <person name="Pangilinan J."/>
            <person name="Peng Y."/>
            <person name="Rokas A."/>
            <person name="Rosa C.A."/>
            <person name="Scheuner C."/>
            <person name="Sibirny A.A."/>
            <person name="Slot J.C."/>
            <person name="Stielow J.B."/>
            <person name="Sun H."/>
            <person name="Kurtzman C.P."/>
            <person name="Blackwell M."/>
            <person name="Grigoriev I.V."/>
            <person name="Jeffries T.W."/>
        </authorList>
    </citation>
    <scope>NUCLEOTIDE SEQUENCE [LARGE SCALE GENOMIC DNA]</scope>
    <source>
        <strain evidence="13">NRRL Y-17324</strain>
    </source>
</reference>
<comment type="catalytic activity">
    <reaction evidence="7 8">
        <text>2 reduced [adrenodoxin] + NADP(+) + H(+) = 2 oxidized [adrenodoxin] + NADPH</text>
        <dbReference type="Rhea" id="RHEA:42312"/>
        <dbReference type="Rhea" id="RHEA-COMP:9998"/>
        <dbReference type="Rhea" id="RHEA-COMP:9999"/>
        <dbReference type="ChEBI" id="CHEBI:15378"/>
        <dbReference type="ChEBI" id="CHEBI:33737"/>
        <dbReference type="ChEBI" id="CHEBI:33738"/>
        <dbReference type="ChEBI" id="CHEBI:57783"/>
        <dbReference type="ChEBI" id="CHEBI:58349"/>
        <dbReference type="EC" id="1.18.1.6"/>
    </reaction>
</comment>
<organism evidence="12 13">
    <name type="scientific">Suhomyces tanzawaensis NRRL Y-17324</name>
    <dbReference type="NCBI Taxonomy" id="984487"/>
    <lineage>
        <taxon>Eukaryota</taxon>
        <taxon>Fungi</taxon>
        <taxon>Dikarya</taxon>
        <taxon>Ascomycota</taxon>
        <taxon>Saccharomycotina</taxon>
        <taxon>Pichiomycetes</taxon>
        <taxon>Debaryomycetaceae</taxon>
        <taxon>Suhomyces</taxon>
    </lineage>
</organism>
<feature type="binding site" evidence="9">
    <location>
        <position position="108"/>
    </location>
    <ligand>
        <name>FAD</name>
        <dbReference type="ChEBI" id="CHEBI:57692"/>
    </ligand>
</feature>
<evidence type="ECO:0000256" key="4">
    <source>
        <dbReference type="ARBA" id="ARBA00022827"/>
    </source>
</evidence>
<evidence type="ECO:0000313" key="12">
    <source>
        <dbReference type="EMBL" id="ODV81686.1"/>
    </source>
</evidence>
<dbReference type="EC" id="1.18.1.6" evidence="8"/>
<accession>A0A1E4SQA3</accession>
<dbReference type="GO" id="GO:0005743">
    <property type="term" value="C:mitochondrial inner membrane"/>
    <property type="evidence" value="ECO:0007669"/>
    <property type="project" value="EnsemblFungi"/>
</dbReference>
<evidence type="ECO:0000256" key="3">
    <source>
        <dbReference type="ARBA" id="ARBA00022630"/>
    </source>
</evidence>
<dbReference type="InterPro" id="IPR021163">
    <property type="entry name" value="Ferredox_Rdtase_adrenod"/>
</dbReference>
<dbReference type="Pfam" id="PF07992">
    <property type="entry name" value="Pyr_redox_2"/>
    <property type="match status" value="1"/>
</dbReference>
<feature type="binding site" evidence="9">
    <location>
        <position position="63"/>
    </location>
    <ligand>
        <name>FAD</name>
        <dbReference type="ChEBI" id="CHEBI:57692"/>
    </ligand>
</feature>
<dbReference type="InterPro" id="IPR055275">
    <property type="entry name" value="Ferredox_Rdtase"/>
</dbReference>
<dbReference type="PIRSF" id="PIRSF000362">
    <property type="entry name" value="FNR"/>
    <property type="match status" value="1"/>
</dbReference>
<dbReference type="PANTHER" id="PTHR48467">
    <property type="entry name" value="GLUTAMATE SYNTHASE 1 [NADH], CHLOROPLASTIC-LIKE"/>
    <property type="match status" value="1"/>
</dbReference>
<name>A0A1E4SQA3_9ASCO</name>
<evidence type="ECO:0000256" key="6">
    <source>
        <dbReference type="ARBA" id="ARBA00023002"/>
    </source>
</evidence>
<dbReference type="AlphaFoldDB" id="A0A1E4SQA3"/>
<feature type="binding site" evidence="9">
    <location>
        <begin position="418"/>
        <end position="420"/>
    </location>
    <ligand>
        <name>FAD</name>
        <dbReference type="ChEBI" id="CHEBI:57692"/>
    </ligand>
</feature>
<comment type="similarity">
    <text evidence="2 8">Belongs to the ferredoxin--NADP reductase type 1 family.</text>
</comment>
<feature type="binding site" evidence="9">
    <location>
        <position position="411"/>
    </location>
    <ligand>
        <name>FAD</name>
        <dbReference type="ChEBI" id="CHEBI:57692"/>
    </ligand>
</feature>
<comment type="cofactor">
    <cofactor evidence="1 8 9">
        <name>FAD</name>
        <dbReference type="ChEBI" id="CHEBI:57692"/>
    </cofactor>
</comment>
<dbReference type="RefSeq" id="XP_020066808.1">
    <property type="nucleotide sequence ID" value="XM_020209255.1"/>
</dbReference>
<keyword evidence="6 8" id="KW-0560">Oxidoreductase</keyword>
<gene>
    <name evidence="12" type="ORF">CANTADRAFT_45863</name>
</gene>
<proteinExistence type="inferred from homology"/>
<dbReference type="InterPro" id="IPR036188">
    <property type="entry name" value="FAD/NAD-bd_sf"/>
</dbReference>
<feature type="binding site" evidence="10">
    <location>
        <position position="418"/>
    </location>
    <ligand>
        <name>NADP(+)</name>
        <dbReference type="ChEBI" id="CHEBI:58349"/>
    </ligand>
</feature>
<comment type="subcellular location">
    <subcellularLocation>
        <location evidence="8">Mitochondrion</location>
    </subcellularLocation>
</comment>
<keyword evidence="13" id="KW-1185">Reference proteome</keyword>
<dbReference type="SUPFAM" id="SSF51971">
    <property type="entry name" value="Nucleotide-binding domain"/>
    <property type="match status" value="1"/>
</dbReference>